<accession>A0A0H3XK99</accession>
<dbReference type="STRING" id="315358.SERIO_v1c02110"/>
<feature type="transmembrane region" description="Helical" evidence="7">
    <location>
        <begin position="762"/>
        <end position="792"/>
    </location>
</feature>
<keyword evidence="5 7" id="KW-0472">Membrane</keyword>
<dbReference type="KEGG" id="seri:SERIO_v1c02110"/>
<dbReference type="PANTHER" id="PTHR30572">
    <property type="entry name" value="MEMBRANE COMPONENT OF TRANSPORTER-RELATED"/>
    <property type="match status" value="1"/>
</dbReference>
<evidence type="ECO:0000256" key="1">
    <source>
        <dbReference type="ARBA" id="ARBA00004651"/>
    </source>
</evidence>
<dbReference type="Pfam" id="PF02687">
    <property type="entry name" value="FtsX"/>
    <property type="match status" value="2"/>
</dbReference>
<sequence length="1494" mass="169774">MLLIKQCIISAFKNKAQMIVFTILILLSSLLGTTFYVTSSRLIDGNNYMGYGNFHYDYSFNYIASGYDANNVQTISPWYTFDADYASTGDGVAELDFPTLTIGKADSALLPINLATTNFTPGKTPTTLVSDLDFQWDKKDIENGIFGSLYRFNFKSPSFLNSTIGQIYQRDIWGKPTSAQKTKAITLISNYMDMINNSQITTNLKLTIIDFINQNYKTAGWNLNQAVEFANKFINGSTWDPTKPTTFVNPTDSWEVKGILSDTQNIPTIEYDKSTNKEIRNDVLTYNSSSEKWGLRGNIGVVVHTINKTVQKPSNFEFYYANSQNPEIIKSNQAILEKGSFRVRNLDTYDFFDTFAPFRGYKNQDFFNLYYNLIGFLTNFEIATRNQAVVWSATGKKYRFIAAWSSIIDSAGKFIPIYDDPDQMKIIQHSNYWDSLKGMRDTVIVSPQYATANGLSFDSKISVGQSQELYVGAYGGDTQDIYPTIYDDDVIPSTASQAILYISHPMFQELFGENNTTGYLDGEFQDVSRGLLTHTGNLKNKDTDFLNFKKYLADNVNDLRNVTNAINNKNDNNINNNSIFKTYADNTNVNRRYNLLNSTIKLYLVIAVVCVILFLLVISFVSFVLLKKIIEKQKTQIGILKANGYTTFEISSAYLLYLLIPIIISVPIGWALGLALQIPIMDIFNNYFIIPIKFSANAFPLLYFFLLFIILIGLIVFLTCYTMLGKSVLLLVNANQNIKPNLYLSRLVSRIKFKRFTNKFRLILISVSLKNIMLFMLTFIVATAILTLSLLIPTTINNISREYYKNIKYKTEYNLNNVQYNNPLSRYALYNMASPLPDFDENNPTPDPIGEDMAFAQYVKNSSGDSWQGVNDPEFQQYYSEYVTNMLLYNIAQLKGTNISLAMLDYIVKQAPVAKQDDVANLLQTIVCNMLPQVFGQEAIDNIPSGSYLQKWTYCVEKATNTILPSEIKEMWSRNSTIKNRFSFGFGSLPFDRQHDELYTGYQAKLMNINGKDVQDRNILINSYGYTKGNHNKMNLNNDDIFKYDLHNKTIPILINQAAVKTYGLSVGDKINFGTISNALQYLGKDNKMHDIKPEWWYFKTDDVTGNQQIYQMDLSKFTYSPQNDNSQQIWGYNIGTTDHPNIIPYQQMKDIMLKIPKDSIDVSFWNKNSIKINSNTGQTETHLFCNETGDCAENGIVTSVGDSYLIRVYDLGFDHTLNNLGDLVSSGFPTTWYNSAMTLGLLKSTSLDKIPTYNLSDYQYQVIGIQNTYDHPRIFLDQQYANQVLGYPTDVNANNQPYWFNGKYSSNEKAVDQTERYILNSTNGNYSMLNFKDNFAPAITNADYVGIKQQILIKLTSITIEIATLFIVLTIITAIIIIFLMTDAFLAKYTKFIATLRIQGYAVREINSMILGMFIPFVLIGWALGFGLLWVIVKEAVSAVLLNVGLVIPFTMSYYIIPIVFVIVMFMFAITFIISSKKILAMNVQLLATVNDE</sequence>
<feature type="transmembrane region" description="Helical" evidence="7">
    <location>
        <begin position="1409"/>
        <end position="1433"/>
    </location>
</feature>
<comment type="subcellular location">
    <subcellularLocation>
        <location evidence="1">Cell membrane</location>
        <topology evidence="1">Multi-pass membrane protein</topology>
    </subcellularLocation>
</comment>
<reference evidence="9 10" key="1">
    <citation type="journal article" date="2015" name="Genome Biol. Evol.">
        <title>Found and Lost: The Fates of Horizontally Acquired Genes in Arthropod-Symbiotic Spiroplasma.</title>
        <authorList>
            <person name="Lo W.S."/>
            <person name="Gasparich G.E."/>
            <person name="Kuo C.H."/>
        </authorList>
    </citation>
    <scope>NUCLEOTIDE SEQUENCE [LARGE SCALE GENOMIC DNA]</scope>
    <source>
        <strain evidence="10">TDA-040725-5</strain>
    </source>
</reference>
<dbReference type="PANTHER" id="PTHR30572:SF4">
    <property type="entry name" value="ABC TRANSPORTER PERMEASE YTRF"/>
    <property type="match status" value="1"/>
</dbReference>
<dbReference type="GO" id="GO:0005886">
    <property type="term" value="C:plasma membrane"/>
    <property type="evidence" value="ECO:0007669"/>
    <property type="project" value="UniProtKB-SubCell"/>
</dbReference>
<evidence type="ECO:0000313" key="9">
    <source>
        <dbReference type="EMBL" id="AKM53799.1"/>
    </source>
</evidence>
<evidence type="ECO:0000256" key="2">
    <source>
        <dbReference type="ARBA" id="ARBA00022475"/>
    </source>
</evidence>
<evidence type="ECO:0000313" key="10">
    <source>
        <dbReference type="Proteomes" id="UP000035661"/>
    </source>
</evidence>
<keyword evidence="10" id="KW-1185">Reference proteome</keyword>
<feature type="transmembrane region" description="Helical" evidence="7">
    <location>
        <begin position="654"/>
        <end position="681"/>
    </location>
</feature>
<proteinExistence type="inferred from homology"/>
<feature type="transmembrane region" description="Helical" evidence="7">
    <location>
        <begin position="701"/>
        <end position="724"/>
    </location>
</feature>
<feature type="domain" description="ABC3 transporter permease C-terminal" evidence="8">
    <location>
        <begin position="610"/>
        <end position="726"/>
    </location>
</feature>
<protein>
    <submittedName>
        <fullName evidence="9">Efflux ABC transporter, permease protein</fullName>
    </submittedName>
</protein>
<evidence type="ECO:0000256" key="7">
    <source>
        <dbReference type="SAM" id="Phobius"/>
    </source>
</evidence>
<keyword evidence="3 7" id="KW-0812">Transmembrane</keyword>
<organism evidence="9 10">
    <name type="scientific">Spiroplasma eriocheiris</name>
    <dbReference type="NCBI Taxonomy" id="315358"/>
    <lineage>
        <taxon>Bacteria</taxon>
        <taxon>Bacillati</taxon>
        <taxon>Mycoplasmatota</taxon>
        <taxon>Mollicutes</taxon>
        <taxon>Entomoplasmatales</taxon>
        <taxon>Spiroplasmataceae</taxon>
        <taxon>Spiroplasma</taxon>
    </lineage>
</organism>
<evidence type="ECO:0000256" key="4">
    <source>
        <dbReference type="ARBA" id="ARBA00022989"/>
    </source>
</evidence>
<feature type="transmembrane region" description="Helical" evidence="7">
    <location>
        <begin position="18"/>
        <end position="37"/>
    </location>
</feature>
<name>A0A0H3XK99_9MOLU</name>
<dbReference type="EMBL" id="CP011856">
    <property type="protein sequence ID" value="AKM53799.1"/>
    <property type="molecule type" value="Genomic_DNA"/>
</dbReference>
<feature type="transmembrane region" description="Helical" evidence="7">
    <location>
        <begin position="602"/>
        <end position="626"/>
    </location>
</feature>
<keyword evidence="4 7" id="KW-1133">Transmembrane helix</keyword>
<evidence type="ECO:0000256" key="5">
    <source>
        <dbReference type="ARBA" id="ARBA00023136"/>
    </source>
</evidence>
<dbReference type="PATRIC" id="fig|743698.3.peg.213"/>
<evidence type="ECO:0000256" key="3">
    <source>
        <dbReference type="ARBA" id="ARBA00022692"/>
    </source>
</evidence>
<gene>
    <name evidence="9" type="ORF">SERIO_v1c02110</name>
</gene>
<keyword evidence="2" id="KW-1003">Cell membrane</keyword>
<dbReference type="InterPro" id="IPR003838">
    <property type="entry name" value="ABC3_permease_C"/>
</dbReference>
<dbReference type="RefSeq" id="WP_047791072.1">
    <property type="nucleotide sequence ID" value="NZ_CP011856.1"/>
</dbReference>
<dbReference type="InterPro" id="IPR050250">
    <property type="entry name" value="Macrolide_Exporter_MacB"/>
</dbReference>
<reference evidence="10" key="2">
    <citation type="submission" date="2015-06" db="EMBL/GenBank/DDBJ databases">
        <title>Complete genome sequence of Spiroplasma eriocheiris TDA-040725-5 (DSM 21848).</title>
        <authorList>
            <person name="Lo W.-S."/>
            <person name="Kuo C.-H."/>
        </authorList>
    </citation>
    <scope>NUCLEOTIDE SEQUENCE [LARGE SCALE GENOMIC DNA]</scope>
    <source>
        <strain evidence="10">TDA-040725-5</strain>
    </source>
</reference>
<evidence type="ECO:0000256" key="6">
    <source>
        <dbReference type="ARBA" id="ARBA00038076"/>
    </source>
</evidence>
<dbReference type="Proteomes" id="UP000035661">
    <property type="component" value="Chromosome"/>
</dbReference>
<feature type="domain" description="ABC3 transporter permease C-terminal" evidence="8">
    <location>
        <begin position="1366"/>
        <end position="1484"/>
    </location>
</feature>
<feature type="transmembrane region" description="Helical" evidence="7">
    <location>
        <begin position="1453"/>
        <end position="1475"/>
    </location>
</feature>
<feature type="transmembrane region" description="Helical" evidence="7">
    <location>
        <begin position="1363"/>
        <end position="1388"/>
    </location>
</feature>
<dbReference type="GO" id="GO:0022857">
    <property type="term" value="F:transmembrane transporter activity"/>
    <property type="evidence" value="ECO:0007669"/>
    <property type="project" value="TreeGrafter"/>
</dbReference>
<comment type="similarity">
    <text evidence="6">Belongs to the ABC-4 integral membrane protein family.</text>
</comment>
<evidence type="ECO:0000259" key="8">
    <source>
        <dbReference type="Pfam" id="PF02687"/>
    </source>
</evidence>